<dbReference type="GO" id="GO:0000724">
    <property type="term" value="P:double-strand break repair via homologous recombination"/>
    <property type="evidence" value="ECO:0007669"/>
    <property type="project" value="InterPro"/>
</dbReference>
<evidence type="ECO:0000313" key="7">
    <source>
        <dbReference type="Proteomes" id="UP000288716"/>
    </source>
</evidence>
<dbReference type="EMBL" id="NCKV01003364">
    <property type="protein sequence ID" value="RWS25810.1"/>
    <property type="molecule type" value="Genomic_DNA"/>
</dbReference>
<keyword evidence="7" id="KW-1185">Reference proteome</keyword>
<evidence type="ECO:0000313" key="6">
    <source>
        <dbReference type="EMBL" id="RWS25810.1"/>
    </source>
</evidence>
<feature type="domain" description="FYVE-type" evidence="5">
    <location>
        <begin position="1325"/>
        <end position="1386"/>
    </location>
</feature>
<keyword evidence="1" id="KW-0479">Metal-binding</keyword>
<evidence type="ECO:0000256" key="1">
    <source>
        <dbReference type="ARBA" id="ARBA00022723"/>
    </source>
</evidence>
<feature type="non-terminal residue" evidence="6">
    <location>
        <position position="1712"/>
    </location>
</feature>
<accession>A0A443SE58</accession>
<dbReference type="InterPro" id="IPR000306">
    <property type="entry name" value="Znf_FYVE"/>
</dbReference>
<proteinExistence type="predicted"/>
<organism evidence="6 7">
    <name type="scientific">Leptotrombidium deliense</name>
    <dbReference type="NCBI Taxonomy" id="299467"/>
    <lineage>
        <taxon>Eukaryota</taxon>
        <taxon>Metazoa</taxon>
        <taxon>Ecdysozoa</taxon>
        <taxon>Arthropoda</taxon>
        <taxon>Chelicerata</taxon>
        <taxon>Arachnida</taxon>
        <taxon>Acari</taxon>
        <taxon>Acariformes</taxon>
        <taxon>Trombidiformes</taxon>
        <taxon>Prostigmata</taxon>
        <taxon>Anystina</taxon>
        <taxon>Parasitengona</taxon>
        <taxon>Trombiculoidea</taxon>
        <taxon>Trombiculidae</taxon>
        <taxon>Leptotrombidium</taxon>
    </lineage>
</organism>
<dbReference type="GO" id="GO:0008270">
    <property type="term" value="F:zinc ion binding"/>
    <property type="evidence" value="ECO:0007669"/>
    <property type="project" value="UniProtKB-KW"/>
</dbReference>
<dbReference type="InterPro" id="IPR028730">
    <property type="entry name" value="ZFYVE26"/>
</dbReference>
<evidence type="ECO:0000256" key="3">
    <source>
        <dbReference type="ARBA" id="ARBA00022833"/>
    </source>
</evidence>
<dbReference type="Proteomes" id="UP000288716">
    <property type="component" value="Unassembled WGS sequence"/>
</dbReference>
<gene>
    <name evidence="6" type="ORF">B4U80_00211</name>
</gene>
<dbReference type="InterPro" id="IPR011011">
    <property type="entry name" value="Znf_FYVE_PHD"/>
</dbReference>
<dbReference type="InterPro" id="IPR013083">
    <property type="entry name" value="Znf_RING/FYVE/PHD"/>
</dbReference>
<dbReference type="PANTHER" id="PTHR46591">
    <property type="entry name" value="ZINC FINGER FYVE DOMAIN-CONTAINING PROTEIN 26"/>
    <property type="match status" value="1"/>
</dbReference>
<dbReference type="GO" id="GO:0032465">
    <property type="term" value="P:regulation of cytokinesis"/>
    <property type="evidence" value="ECO:0007669"/>
    <property type="project" value="TreeGrafter"/>
</dbReference>
<dbReference type="SMART" id="SM00064">
    <property type="entry name" value="FYVE"/>
    <property type="match status" value="1"/>
</dbReference>
<dbReference type="GO" id="GO:0005765">
    <property type="term" value="C:lysosomal membrane"/>
    <property type="evidence" value="ECO:0007669"/>
    <property type="project" value="TreeGrafter"/>
</dbReference>
<reference evidence="6 7" key="1">
    <citation type="journal article" date="2018" name="Gigascience">
        <title>Genomes of trombidid mites reveal novel predicted allergens and laterally-transferred genes associated with secondary metabolism.</title>
        <authorList>
            <person name="Dong X."/>
            <person name="Chaisiri K."/>
            <person name="Xia D."/>
            <person name="Armstrong S.D."/>
            <person name="Fang Y."/>
            <person name="Donnelly M.J."/>
            <person name="Kadowaki T."/>
            <person name="McGarry J.W."/>
            <person name="Darby A.C."/>
            <person name="Makepeace B.L."/>
        </authorList>
    </citation>
    <scope>NUCLEOTIDE SEQUENCE [LARGE SCALE GENOMIC DNA]</scope>
    <source>
        <strain evidence="6">UoL-UT</strain>
    </source>
</reference>
<name>A0A443SE58_9ACAR</name>
<dbReference type="GO" id="GO:0005813">
    <property type="term" value="C:centrosome"/>
    <property type="evidence" value="ECO:0007669"/>
    <property type="project" value="TreeGrafter"/>
</dbReference>
<dbReference type="PANTHER" id="PTHR46591:SF1">
    <property type="entry name" value="ZINC FINGER FYVE DOMAIN-CONTAINING PROTEIN 26"/>
    <property type="match status" value="1"/>
</dbReference>
<dbReference type="PROSITE" id="PS50178">
    <property type="entry name" value="ZF_FYVE"/>
    <property type="match status" value="1"/>
</dbReference>
<dbReference type="SUPFAM" id="SSF57903">
    <property type="entry name" value="FYVE/PHD zinc finger"/>
    <property type="match status" value="1"/>
</dbReference>
<keyword evidence="3" id="KW-0862">Zinc</keyword>
<comment type="caution">
    <text evidence="6">The sequence shown here is derived from an EMBL/GenBank/DDBJ whole genome shotgun (WGS) entry which is preliminary data.</text>
</comment>
<evidence type="ECO:0000256" key="4">
    <source>
        <dbReference type="PROSITE-ProRule" id="PRU00091"/>
    </source>
</evidence>
<dbReference type="Pfam" id="PF01363">
    <property type="entry name" value="FYVE"/>
    <property type="match status" value="1"/>
</dbReference>
<dbReference type="VEuPathDB" id="VectorBase:LDEU006230"/>
<dbReference type="Gene3D" id="3.30.40.10">
    <property type="entry name" value="Zinc/RING finger domain, C3HC4 (zinc finger)"/>
    <property type="match status" value="1"/>
</dbReference>
<dbReference type="GO" id="GO:0030496">
    <property type="term" value="C:midbody"/>
    <property type="evidence" value="ECO:0007669"/>
    <property type="project" value="TreeGrafter"/>
</dbReference>
<evidence type="ECO:0000256" key="2">
    <source>
        <dbReference type="ARBA" id="ARBA00022771"/>
    </source>
</evidence>
<evidence type="ECO:0000259" key="5">
    <source>
        <dbReference type="PROSITE" id="PS50178"/>
    </source>
</evidence>
<dbReference type="OrthoDB" id="6514509at2759"/>
<dbReference type="GO" id="GO:0000281">
    <property type="term" value="P:mitotic cytokinesis"/>
    <property type="evidence" value="ECO:0007669"/>
    <property type="project" value="InterPro"/>
</dbReference>
<sequence>MSVAASHLCDTHNVSKLKIQIRNEAFLNRMSINIERKRKKSIDDVLLLRLALTEIPEENEQLLHFFDNRNWDEFSKKLELLVTENPYFTEFIIGKVMQQVKQMRSLSVILRNCLFDSLNNQSKLSVHLLNTLPDEELEDLQSNELQAVLHIFPLNVNLTDEDFKRKHFLSELILFDLPALDSVPNTLKIVYLLDKLYYSSTVHFDPSEYLLLMQKLHKIVLNEECNSNRNVIHNLIQTLNWTDSTNMFQSFANCDSPLNVLHKHDLLNLVFASWDIQMLDELSTLLSEYTKDNELMIWFARNTSEFGEILAFQTKMNCKSSFSQTPVMGSLPSNDLVNFLFPSELVPEYLSLLKDIVIETQTSLFTIQRSNSTDNEEFPEMQQVYVSSSVLSLNDCKLRLKLLESRLSEAQWRYVVIEPTFVKQHNDKELHIADSVCESSANESDEFEKKSGIDNFTSNDECILTQEREVFSSVIPCMLASPDQLLRYCLIERKIDKAKEVYKLFVDSLKNTEEAFELLVIEKYQDLSSKLKLLTKKKCSSTALSRIAETAAKGLQRSEVQALLHEFYLLINSETDGVIDSNRLAVDFALTSSPSLCLSQIILESSSNSCPSETERDNVVNDKLRSFMSNLSSVITSALNSELQSKEDLGYLLSSSLEDIFSEPSSQRIEYENISKIKSSVLILKQQLFSGQSVVSPCDSQSIPDTRKVLTEYQKLIRMSPIGKNSYLNALFLHIRKVSKALNECKKRSESFTKEDLSISEPVNFGLKPLGGTSFSVLYDSPAVTLCSMILKHGINPKIVDDLARDMRVDLIETLCSLYSPRIPTVVRDDLDFELVDSCHPALCELIHCYLVGSQSKNNSVFVQNHFDDDSESPKSDFEEKMKNKELIDYFRTKSWILVEILDLLKLLKSGISLKEERECSLRSDSPLCSWISFINNFLNCGSSEDPVMIKALALHPKIPASHTTAMKVLEKLAQNKDLVKMYEVLRIVDMKNASSSLISLRTAVLSKLTIDTQNIKFALQVDDFKTKCDLIHNTLLTSDSYCDANTTLRALKSVSFLFNSLQPSKHATTVASAELKLLVDKVTCFTKIAELAGLRSWRDSMNDLPHVDILLILKTRKAYNLLLEWNELRPKNENCDIETEELRLELLSLAYCERKQFVQLDNIFKISSCSIALAEKILPQIEDWDAKFYVISFLLNNETIKRNSDKFLYYKKYFTGIELINTLPPSRRLLYTPVCTQPSLVIEQMLMNLDFDSLEKCIKNLQFSELNELLEKYAKKAVDIEIVDNVSLADSDTTMISSSFLMETSSTGFVMPAVVPTIEQWIPDSRVSFCMNCKVERFSMFNRRHHCRRCGRVICAACSRNSLVIPEFSPVAPVRVCDDCFTQTKVRNPRKESMSSLSSSSKVVQWVLTLNEQQNDVVREEFFYESAPSSSLCLSILKLHTNNKKCAEVIVDKFCRPLFEILSSNQVDYGLIINTIKSLLLSAKVLVGDDDSKLLNKINVLLARLDIVKMLVNENCVDTSLISCVVNDENALLKLQEKLIEMERFELALNIAMKFSINLKPIWKTWAMVCLKNLRFLEARTKYKYCFTSRTSSETNTNNSKLLEEIFDTLERLIYKSVELSVREKCKLIKSGKLATKEDSKTPQRSLVMEEAFYYLENYGCKEDVVKFHLRFDNYKKAMETFIAETSSSSLVSIFISAFLIPSLNKGCLKK</sequence>
<protein>
    <submittedName>
        <fullName evidence="6">Zinc finger FYVE domain-containing protein-like protein</fullName>
    </submittedName>
</protein>
<keyword evidence="2 4" id="KW-0863">Zinc-finger</keyword>
<dbReference type="STRING" id="299467.A0A443SE58"/>
<dbReference type="InterPro" id="IPR017455">
    <property type="entry name" value="Znf_FYVE-rel"/>
</dbReference>
<dbReference type="GO" id="GO:0032266">
    <property type="term" value="F:phosphatidylinositol-3-phosphate binding"/>
    <property type="evidence" value="ECO:0007669"/>
    <property type="project" value="InterPro"/>
</dbReference>